<accession>A0A6C2VAZ1</accession>
<gene>
    <name evidence="1" type="ORF">SAMEA3538780_00523</name>
</gene>
<sequence>MYKPLMLLPAIVLVAACKPFSDSSPCDEAQRAINDANFFILTYLSPLNGDVQSVQIDGKQNNDAGTLRFSQCRRLVSYERAKTFNTANDSTIVRDNVRWHNDKGWVREYIRQTRNVNGNIRKMVMREQFYTDNLGRIVRSENVSTTQQSSKLLSTTTYHYDERHQLVRKTVNGGLMAMLSVNYRYVAGHLSGISDSDSTSTLRWDEKGRWLSEDRTTTYRTKYQSRCLGWDPAGNCSGEYSEHEGYGGKSEESLHYSYTYYPQ</sequence>
<organism evidence="1 2">
    <name type="scientific">Klebsiella quasivariicola</name>
    <dbReference type="NCBI Taxonomy" id="2026240"/>
    <lineage>
        <taxon>Bacteria</taxon>
        <taxon>Pseudomonadati</taxon>
        <taxon>Pseudomonadota</taxon>
        <taxon>Gammaproteobacteria</taxon>
        <taxon>Enterobacterales</taxon>
        <taxon>Enterobacteriaceae</taxon>
        <taxon>Klebsiella/Raoultella group</taxon>
        <taxon>Klebsiella</taxon>
        <taxon>Klebsiella pneumoniae complex</taxon>
    </lineage>
</organism>
<dbReference type="PROSITE" id="PS51257">
    <property type="entry name" value="PROKAR_LIPOPROTEIN"/>
    <property type="match status" value="1"/>
</dbReference>
<accession>A0A223UBW3</accession>
<reference evidence="1 2" key="1">
    <citation type="submission" date="2018-08" db="EMBL/GenBank/DDBJ databases">
        <authorList>
            <consortium name="Pathogen Informatics"/>
        </authorList>
    </citation>
    <scope>NUCLEOTIDE SEQUENCE [LARGE SCALE GENOMIC DNA]</scope>
    <source>
        <strain evidence="1 2">EuSCAPE_IT371</strain>
    </source>
</reference>
<name>A0A223UBW3_9ENTR</name>
<dbReference type="Proteomes" id="UP000257712">
    <property type="component" value="Unassembled WGS sequence"/>
</dbReference>
<dbReference type="GeneID" id="69755249"/>
<evidence type="ECO:0000313" key="2">
    <source>
        <dbReference type="Proteomes" id="UP000257712"/>
    </source>
</evidence>
<proteinExistence type="predicted"/>
<evidence type="ECO:0008006" key="3">
    <source>
        <dbReference type="Google" id="ProtNLM"/>
    </source>
</evidence>
<protein>
    <recommendedName>
        <fullName evidence="3">YD repeat-containing protein</fullName>
    </recommendedName>
</protein>
<evidence type="ECO:0000313" key="1">
    <source>
        <dbReference type="EMBL" id="SXD86923.1"/>
    </source>
</evidence>
<dbReference type="AlphaFoldDB" id="A0A223UBW3"/>
<dbReference type="EMBL" id="UJZG01000001">
    <property type="protein sequence ID" value="SXD86923.1"/>
    <property type="molecule type" value="Genomic_DNA"/>
</dbReference>
<comment type="caution">
    <text evidence="1">The sequence shown here is derived from an EMBL/GenBank/DDBJ whole genome shotgun (WGS) entry which is preliminary data.</text>
</comment>
<dbReference type="KEGG" id="kqv:B8P98_15180"/>
<dbReference type="RefSeq" id="WP_080897149.1">
    <property type="nucleotide sequence ID" value="NZ_CAAHGB010000003.1"/>
</dbReference>